<protein>
    <recommendedName>
        <fullName evidence="3">Flagellar protein FlgN</fullName>
    </recommendedName>
</protein>
<keyword evidence="2" id="KW-1185">Reference proteome</keyword>
<gene>
    <name evidence="1" type="ORF">FE251_01265</name>
</gene>
<evidence type="ECO:0000313" key="2">
    <source>
        <dbReference type="Proteomes" id="UP000313948"/>
    </source>
</evidence>
<evidence type="ECO:0008006" key="3">
    <source>
        <dbReference type="Google" id="ProtNLM"/>
    </source>
</evidence>
<dbReference type="EMBL" id="CP040899">
    <property type="protein sequence ID" value="QDB78152.1"/>
    <property type="molecule type" value="Genomic_DNA"/>
</dbReference>
<evidence type="ECO:0000313" key="1">
    <source>
        <dbReference type="EMBL" id="QDB78152.1"/>
    </source>
</evidence>
<accession>A0ABX5VII3</accession>
<proteinExistence type="predicted"/>
<name>A0ABX5VII3_9MICO</name>
<dbReference type="Proteomes" id="UP000313948">
    <property type="component" value="Chromosome"/>
</dbReference>
<sequence length="168" mass="18031">MRALSDFLWHERDVLELLLHRLESERALLETGRTARVPLASREVDTALEALDVAELARASEAVGATSVLGLGPDATLATIAQRAPAPWGEIFDQHRTALRELLAGITALTGVRAGTSQDDDLTAIPAAELTHEDPADAAVELQLQEIGRKAATARGRVLRQGLLDFLA</sequence>
<reference evidence="1 2" key="1">
    <citation type="submission" date="2019-05" db="EMBL/GenBank/DDBJ databases">
        <title>Georgenia *** sp. nov., and Georgenia *** sp. nov., isolated from the intestinal contents of plateau pika (Ochotona curzoniae) in the Qinghai-Tibet plateau of China.</title>
        <authorList>
            <person name="Tian Z."/>
        </authorList>
    </citation>
    <scope>NUCLEOTIDE SEQUENCE [LARGE SCALE GENOMIC DNA]</scope>
    <source>
        <strain evidence="1 2">Z294</strain>
    </source>
</reference>
<dbReference type="RefSeq" id="WP_139947485.1">
    <property type="nucleotide sequence ID" value="NZ_CP040899.1"/>
</dbReference>
<organism evidence="1 2">
    <name type="scientific">Georgenia wutianyii</name>
    <dbReference type="NCBI Taxonomy" id="2585135"/>
    <lineage>
        <taxon>Bacteria</taxon>
        <taxon>Bacillati</taxon>
        <taxon>Actinomycetota</taxon>
        <taxon>Actinomycetes</taxon>
        <taxon>Micrococcales</taxon>
        <taxon>Bogoriellaceae</taxon>
        <taxon>Georgenia</taxon>
    </lineage>
</organism>